<keyword evidence="2" id="KW-1185">Reference proteome</keyword>
<comment type="caution">
    <text evidence="1">The sequence shown here is derived from an EMBL/GenBank/DDBJ whole genome shotgun (WGS) entry which is preliminary data.</text>
</comment>
<gene>
    <name evidence="1" type="ORF">C447_00205</name>
</gene>
<dbReference type="AlphaFoldDB" id="M0MC54"/>
<dbReference type="PATRIC" id="fig|1132509.6.peg.42"/>
<organism evidence="1 2">
    <name type="scientific">Halococcus hamelinensis 100A6</name>
    <dbReference type="NCBI Taxonomy" id="1132509"/>
    <lineage>
        <taxon>Archaea</taxon>
        <taxon>Methanobacteriati</taxon>
        <taxon>Methanobacteriota</taxon>
        <taxon>Stenosarchaea group</taxon>
        <taxon>Halobacteria</taxon>
        <taxon>Halobacteriales</taxon>
        <taxon>Halococcaceae</taxon>
        <taxon>Halococcus</taxon>
    </lineage>
</organism>
<protein>
    <submittedName>
        <fullName evidence="1">Uncharacterized protein</fullName>
    </submittedName>
</protein>
<evidence type="ECO:0000313" key="2">
    <source>
        <dbReference type="Proteomes" id="UP000011566"/>
    </source>
</evidence>
<dbReference type="Proteomes" id="UP000011566">
    <property type="component" value="Unassembled WGS sequence"/>
</dbReference>
<reference evidence="1 2" key="1">
    <citation type="journal article" date="2014" name="PLoS Genet.">
        <title>Phylogenetically driven sequencing of extremely halophilic archaea reveals strategies for static and dynamic osmo-response.</title>
        <authorList>
            <person name="Becker E.A."/>
            <person name="Seitzer P.M."/>
            <person name="Tritt A."/>
            <person name="Larsen D."/>
            <person name="Krusor M."/>
            <person name="Yao A.I."/>
            <person name="Wu D."/>
            <person name="Madern D."/>
            <person name="Eisen J.A."/>
            <person name="Darling A.E."/>
            <person name="Facciotti M.T."/>
        </authorList>
    </citation>
    <scope>NUCLEOTIDE SEQUENCE [LARGE SCALE GENOMIC DNA]</scope>
    <source>
        <strain evidence="1 2">100A6</strain>
    </source>
</reference>
<name>M0MC54_9EURY</name>
<dbReference type="EMBL" id="AOMB01000003">
    <property type="protein sequence ID" value="EMA41965.1"/>
    <property type="molecule type" value="Genomic_DNA"/>
</dbReference>
<evidence type="ECO:0000313" key="1">
    <source>
        <dbReference type="EMBL" id="EMA41965.1"/>
    </source>
</evidence>
<accession>M0MC54</accession>
<sequence length="74" mass="7854">MLALGLCAVIAEEYFDAVGEVGGLLSINVDDQGRAVAVAVVDDEREFVEAVRVTVCLELASDGIGEIVESSIRW</sequence>
<proteinExistence type="predicted"/>